<evidence type="ECO:0000313" key="2">
    <source>
        <dbReference type="EMBL" id="CAI6363767.1"/>
    </source>
</evidence>
<keyword evidence="3" id="KW-1185">Reference proteome</keyword>
<evidence type="ECO:0000256" key="1">
    <source>
        <dbReference type="SAM" id="MobiDB-lite"/>
    </source>
</evidence>
<name>A0AAV0X7G1_9HEMI</name>
<proteinExistence type="predicted"/>
<reference evidence="2 3" key="1">
    <citation type="submission" date="2023-01" db="EMBL/GenBank/DDBJ databases">
        <authorList>
            <person name="Whitehead M."/>
        </authorList>
    </citation>
    <scope>NUCLEOTIDE SEQUENCE [LARGE SCALE GENOMIC DNA]</scope>
</reference>
<dbReference type="AlphaFoldDB" id="A0AAV0X7G1"/>
<organism evidence="2 3">
    <name type="scientific">Macrosiphum euphorbiae</name>
    <name type="common">potato aphid</name>
    <dbReference type="NCBI Taxonomy" id="13131"/>
    <lineage>
        <taxon>Eukaryota</taxon>
        <taxon>Metazoa</taxon>
        <taxon>Ecdysozoa</taxon>
        <taxon>Arthropoda</taxon>
        <taxon>Hexapoda</taxon>
        <taxon>Insecta</taxon>
        <taxon>Pterygota</taxon>
        <taxon>Neoptera</taxon>
        <taxon>Paraneoptera</taxon>
        <taxon>Hemiptera</taxon>
        <taxon>Sternorrhyncha</taxon>
        <taxon>Aphidomorpha</taxon>
        <taxon>Aphidoidea</taxon>
        <taxon>Aphididae</taxon>
        <taxon>Macrosiphini</taxon>
        <taxon>Macrosiphum</taxon>
    </lineage>
</organism>
<dbReference type="Proteomes" id="UP001160148">
    <property type="component" value="Unassembled WGS sequence"/>
</dbReference>
<gene>
    <name evidence="2" type="ORF">MEUPH1_LOCUS18667</name>
</gene>
<accession>A0AAV0X7G1</accession>
<comment type="caution">
    <text evidence="2">The sequence shown here is derived from an EMBL/GenBank/DDBJ whole genome shotgun (WGS) entry which is preliminary data.</text>
</comment>
<protein>
    <submittedName>
        <fullName evidence="2">Uncharacterized protein</fullName>
    </submittedName>
</protein>
<sequence length="98" mass="10928">MVTAKTTDGADVQPPRLTIRSSQPNRFLMESIRSTTRRPLELSTDSVTSEQLGGDSGPARSMVRRRHGSAIKRRPLRRTFHTALRSSTCDRPSSFVDS</sequence>
<evidence type="ECO:0000313" key="3">
    <source>
        <dbReference type="Proteomes" id="UP001160148"/>
    </source>
</evidence>
<feature type="region of interest" description="Disordered" evidence="1">
    <location>
        <begin position="1"/>
        <end position="69"/>
    </location>
</feature>
<dbReference type="EMBL" id="CARXXK010000003">
    <property type="protein sequence ID" value="CAI6363767.1"/>
    <property type="molecule type" value="Genomic_DNA"/>
</dbReference>